<dbReference type="Pfam" id="PF25145">
    <property type="entry name" value="NfeD1b_N"/>
    <property type="match status" value="1"/>
</dbReference>
<reference evidence="10 11" key="1">
    <citation type="journal article" date="2019" name="Nat. Microbiol.">
        <title>Mediterranean grassland soil C-N compound turnover is dependent on rainfall and depth, and is mediated by genomically divergent microorganisms.</title>
        <authorList>
            <person name="Diamond S."/>
            <person name="Andeer P.F."/>
            <person name="Li Z."/>
            <person name="Crits-Christoph A."/>
            <person name="Burstein D."/>
            <person name="Anantharaman K."/>
            <person name="Lane K.R."/>
            <person name="Thomas B.C."/>
            <person name="Pan C."/>
            <person name="Northen T.R."/>
            <person name="Banfield J.F."/>
        </authorList>
    </citation>
    <scope>NUCLEOTIDE SEQUENCE [LARGE SCALE GENOMIC DNA]</scope>
    <source>
        <strain evidence="10">NP_2</strain>
    </source>
</reference>
<comment type="caution">
    <text evidence="10">The sequence shown here is derived from an EMBL/GenBank/DDBJ whole genome shotgun (WGS) entry which is preliminary data.</text>
</comment>
<feature type="region of interest" description="Disordered" evidence="5">
    <location>
        <begin position="1"/>
        <end position="46"/>
    </location>
</feature>
<evidence type="ECO:0000313" key="11">
    <source>
        <dbReference type="Proteomes" id="UP000318661"/>
    </source>
</evidence>
<feature type="domain" description="NfeD1b N-terminal" evidence="9">
    <location>
        <begin position="120"/>
        <end position="282"/>
    </location>
</feature>
<feature type="transmembrane region" description="Helical" evidence="6">
    <location>
        <begin position="400"/>
        <end position="419"/>
    </location>
</feature>
<dbReference type="GO" id="GO:0016020">
    <property type="term" value="C:membrane"/>
    <property type="evidence" value="ECO:0007669"/>
    <property type="project" value="UniProtKB-SubCell"/>
</dbReference>
<dbReference type="PANTHER" id="PTHR33507:SF4">
    <property type="entry name" value="NODULATION COMPETITIVENESS PROTEIN NFED"/>
    <property type="match status" value="1"/>
</dbReference>
<feature type="transmembrane region" description="Helical" evidence="6">
    <location>
        <begin position="431"/>
        <end position="453"/>
    </location>
</feature>
<feature type="transmembrane region" description="Helical" evidence="6">
    <location>
        <begin position="89"/>
        <end position="115"/>
    </location>
</feature>
<dbReference type="InterPro" id="IPR012340">
    <property type="entry name" value="NA-bd_OB-fold"/>
</dbReference>
<evidence type="ECO:0000256" key="5">
    <source>
        <dbReference type="SAM" id="MobiDB-lite"/>
    </source>
</evidence>
<dbReference type="InterPro" id="IPR056738">
    <property type="entry name" value="NfeD1b_N"/>
</dbReference>
<dbReference type="Pfam" id="PF24961">
    <property type="entry name" value="NfeD_membrane"/>
    <property type="match status" value="1"/>
</dbReference>
<name>A0A537LH73_9BACT</name>
<evidence type="ECO:0000256" key="2">
    <source>
        <dbReference type="ARBA" id="ARBA00022692"/>
    </source>
</evidence>
<evidence type="ECO:0000256" key="3">
    <source>
        <dbReference type="ARBA" id="ARBA00022989"/>
    </source>
</evidence>
<dbReference type="InterPro" id="IPR052165">
    <property type="entry name" value="Membrane_assoc_protease"/>
</dbReference>
<evidence type="ECO:0000256" key="6">
    <source>
        <dbReference type="SAM" id="Phobius"/>
    </source>
</evidence>
<evidence type="ECO:0000259" key="8">
    <source>
        <dbReference type="Pfam" id="PF24961"/>
    </source>
</evidence>
<organism evidence="10 11">
    <name type="scientific">Candidatus Segetimicrobium genomatis</name>
    <dbReference type="NCBI Taxonomy" id="2569760"/>
    <lineage>
        <taxon>Bacteria</taxon>
        <taxon>Bacillati</taxon>
        <taxon>Candidatus Sysuimicrobiota</taxon>
        <taxon>Candidatus Sysuimicrobiia</taxon>
        <taxon>Candidatus Sysuimicrobiales</taxon>
        <taxon>Candidatus Segetimicrobiaceae</taxon>
        <taxon>Candidatus Segetimicrobium</taxon>
    </lineage>
</organism>
<feature type="domain" description="NfeD-like C-terminal" evidence="7">
    <location>
        <begin position="465"/>
        <end position="521"/>
    </location>
</feature>
<dbReference type="InterPro" id="IPR002810">
    <property type="entry name" value="NfeD-like_C"/>
</dbReference>
<proteinExistence type="predicted"/>
<dbReference type="InterPro" id="IPR056739">
    <property type="entry name" value="NfeD_membrane"/>
</dbReference>
<gene>
    <name evidence="10" type="ORF">E6G99_06960</name>
</gene>
<dbReference type="Gene3D" id="2.40.50.140">
    <property type="entry name" value="Nucleic acid-binding proteins"/>
    <property type="match status" value="1"/>
</dbReference>
<evidence type="ECO:0000259" key="7">
    <source>
        <dbReference type="Pfam" id="PF01957"/>
    </source>
</evidence>
<evidence type="ECO:0000313" key="10">
    <source>
        <dbReference type="EMBL" id="TMJ07361.1"/>
    </source>
</evidence>
<dbReference type="Proteomes" id="UP000318661">
    <property type="component" value="Unassembled WGS sequence"/>
</dbReference>
<feature type="transmembrane region" description="Helical" evidence="6">
    <location>
        <begin position="362"/>
        <end position="394"/>
    </location>
</feature>
<accession>A0A537LH73</accession>
<dbReference type="CDD" id="cd07020">
    <property type="entry name" value="Clp_protease_NfeD_1"/>
    <property type="match status" value="1"/>
</dbReference>
<sequence length="524" mass="55176">MRCGFRASSASGTTRLPTRSTRSRMSRASTNTRGAAGVAPLPNWPPCSQESGSNMMKFSNMAIPSVASLASIASTITRRDRRDRRNRRWGWAVVGAALAAVCAVPLLAGGIAAGADAATVFRIRVEGVVAPSSARFIQRAIREAEEANAAALLIELDTPGGLLKSMDDITKAMLNARVPVIVYISPKGARAASAGVFVTYAAHVAAMAPATHLGAAHPVSVGQGGQQDQTMLEKVTNDAVANIRTIARRRGRNGDWAEKAVRESVSIDEEEAVAQHVVDLVAVDVRDLLTKIDGREVETESGPVRLATGHAVVRSIGMDPGERLLDLLSDPNIGLILMTIAIYGIIFELGNPGAILPGVVGAIALILALASFAILQVNVAGLALIAFSVLFFIADLKVPGHGVLTIGGILAFFFGALLLTERQSPFLQVSLKLAVFTALLTGAFFLFAVGAGVRAQRTKVRSGREGLVGASGVARTDLNPEGMVYAQGEMWTAEAEDKTTIRQGERVTVVGVNGLRLRVRPGPR</sequence>
<dbReference type="Gene3D" id="3.90.226.10">
    <property type="entry name" value="2-enoyl-CoA Hydratase, Chain A, domain 1"/>
    <property type="match status" value="1"/>
</dbReference>
<evidence type="ECO:0000259" key="9">
    <source>
        <dbReference type="Pfam" id="PF25145"/>
    </source>
</evidence>
<dbReference type="SUPFAM" id="SSF52096">
    <property type="entry name" value="ClpP/crotonase"/>
    <property type="match status" value="1"/>
</dbReference>
<dbReference type="EMBL" id="VBAJ01000182">
    <property type="protein sequence ID" value="TMJ07361.1"/>
    <property type="molecule type" value="Genomic_DNA"/>
</dbReference>
<feature type="domain" description="NfeD integral membrane" evidence="8">
    <location>
        <begin position="333"/>
        <end position="449"/>
    </location>
</feature>
<dbReference type="PANTHER" id="PTHR33507">
    <property type="entry name" value="INNER MEMBRANE PROTEIN YBBJ"/>
    <property type="match status" value="1"/>
</dbReference>
<dbReference type="AlphaFoldDB" id="A0A537LH73"/>
<feature type="compositionally biased region" description="Low complexity" evidence="5">
    <location>
        <begin position="11"/>
        <end position="20"/>
    </location>
</feature>
<dbReference type="Pfam" id="PF01957">
    <property type="entry name" value="NfeD"/>
    <property type="match status" value="1"/>
</dbReference>
<comment type="subcellular location">
    <subcellularLocation>
        <location evidence="1">Membrane</location>
        <topology evidence="1">Multi-pass membrane protein</topology>
    </subcellularLocation>
</comment>
<keyword evidence="4 6" id="KW-0472">Membrane</keyword>
<evidence type="ECO:0000256" key="1">
    <source>
        <dbReference type="ARBA" id="ARBA00004141"/>
    </source>
</evidence>
<keyword evidence="3 6" id="KW-1133">Transmembrane helix</keyword>
<dbReference type="SUPFAM" id="SSF141322">
    <property type="entry name" value="NfeD domain-like"/>
    <property type="match status" value="1"/>
</dbReference>
<evidence type="ECO:0000256" key="4">
    <source>
        <dbReference type="ARBA" id="ARBA00023136"/>
    </source>
</evidence>
<dbReference type="InterPro" id="IPR029045">
    <property type="entry name" value="ClpP/crotonase-like_dom_sf"/>
</dbReference>
<keyword evidence="2 6" id="KW-0812">Transmembrane</keyword>
<protein>
    <submittedName>
        <fullName evidence="10">Nodulation protein NfeD</fullName>
    </submittedName>
</protein>